<feature type="compositionally biased region" description="Basic and acidic residues" evidence="1">
    <location>
        <begin position="560"/>
        <end position="570"/>
    </location>
</feature>
<protein>
    <recommendedName>
        <fullName evidence="2">CCHC-type domain-containing protein</fullName>
    </recommendedName>
</protein>
<dbReference type="Gene3D" id="4.10.60.10">
    <property type="entry name" value="Zinc finger, CCHC-type"/>
    <property type="match status" value="1"/>
</dbReference>
<dbReference type="RefSeq" id="XP_046075435.1">
    <property type="nucleotide sequence ID" value="XM_046213743.1"/>
</dbReference>
<dbReference type="EMBL" id="JAJTJA010000003">
    <property type="protein sequence ID" value="KAH8702059.1"/>
    <property type="molecule type" value="Genomic_DNA"/>
</dbReference>
<feature type="compositionally biased region" description="Low complexity" evidence="1">
    <location>
        <begin position="38"/>
        <end position="54"/>
    </location>
</feature>
<gene>
    <name evidence="3" type="ORF">BGW36DRAFT_356202</name>
</gene>
<accession>A0AAD4L2K5</accession>
<feature type="compositionally biased region" description="Polar residues" evidence="1">
    <location>
        <begin position="62"/>
        <end position="90"/>
    </location>
</feature>
<keyword evidence="4" id="KW-1185">Reference proteome</keyword>
<evidence type="ECO:0000313" key="4">
    <source>
        <dbReference type="Proteomes" id="UP001201262"/>
    </source>
</evidence>
<feature type="compositionally biased region" description="Basic and acidic residues" evidence="1">
    <location>
        <begin position="116"/>
        <end position="131"/>
    </location>
</feature>
<name>A0AAD4L2K5_9EURO</name>
<feature type="region of interest" description="Disordered" evidence="1">
    <location>
        <begin position="445"/>
        <end position="570"/>
    </location>
</feature>
<feature type="domain" description="CCHC-type" evidence="2">
    <location>
        <begin position="287"/>
        <end position="303"/>
    </location>
</feature>
<organism evidence="3 4">
    <name type="scientific">Talaromyces proteolyticus</name>
    <dbReference type="NCBI Taxonomy" id="1131652"/>
    <lineage>
        <taxon>Eukaryota</taxon>
        <taxon>Fungi</taxon>
        <taxon>Dikarya</taxon>
        <taxon>Ascomycota</taxon>
        <taxon>Pezizomycotina</taxon>
        <taxon>Eurotiomycetes</taxon>
        <taxon>Eurotiomycetidae</taxon>
        <taxon>Eurotiales</taxon>
        <taxon>Trichocomaceae</taxon>
        <taxon>Talaromyces</taxon>
        <taxon>Talaromyces sect. Bacilispori</taxon>
    </lineage>
</organism>
<dbReference type="GO" id="GO:0008270">
    <property type="term" value="F:zinc ion binding"/>
    <property type="evidence" value="ECO:0007669"/>
    <property type="project" value="InterPro"/>
</dbReference>
<evidence type="ECO:0000259" key="2">
    <source>
        <dbReference type="SMART" id="SM00343"/>
    </source>
</evidence>
<feature type="compositionally biased region" description="Low complexity" evidence="1">
    <location>
        <begin position="150"/>
        <end position="159"/>
    </location>
</feature>
<dbReference type="AlphaFoldDB" id="A0AAD4L2K5"/>
<feature type="compositionally biased region" description="Polar residues" evidence="1">
    <location>
        <begin position="19"/>
        <end position="28"/>
    </location>
</feature>
<comment type="caution">
    <text evidence="3">The sequence shown here is derived from an EMBL/GenBank/DDBJ whole genome shotgun (WGS) entry which is preliminary data.</text>
</comment>
<feature type="domain" description="CCHC-type" evidence="2">
    <location>
        <begin position="325"/>
        <end position="341"/>
    </location>
</feature>
<dbReference type="SMART" id="SM00343">
    <property type="entry name" value="ZnF_C2HC"/>
    <property type="match status" value="4"/>
</dbReference>
<feature type="domain" description="CCHC-type" evidence="2">
    <location>
        <begin position="386"/>
        <end position="402"/>
    </location>
</feature>
<dbReference type="InterPro" id="IPR001878">
    <property type="entry name" value="Znf_CCHC"/>
</dbReference>
<dbReference type="GO" id="GO:0003676">
    <property type="term" value="F:nucleic acid binding"/>
    <property type="evidence" value="ECO:0007669"/>
    <property type="project" value="InterPro"/>
</dbReference>
<dbReference type="InterPro" id="IPR036875">
    <property type="entry name" value="Znf_CCHC_sf"/>
</dbReference>
<reference evidence="3" key="1">
    <citation type="submission" date="2021-12" db="EMBL/GenBank/DDBJ databases">
        <title>Convergent genome expansion in fungi linked to evolution of root-endophyte symbiosis.</title>
        <authorList>
            <consortium name="DOE Joint Genome Institute"/>
            <person name="Ke Y.-H."/>
            <person name="Bonito G."/>
            <person name="Liao H.-L."/>
            <person name="Looney B."/>
            <person name="Rojas-Flechas A."/>
            <person name="Nash J."/>
            <person name="Hameed K."/>
            <person name="Schadt C."/>
            <person name="Martin F."/>
            <person name="Crous P.W."/>
            <person name="Miettinen O."/>
            <person name="Magnuson J.K."/>
            <person name="Labbe J."/>
            <person name="Jacobson D."/>
            <person name="Doktycz M.J."/>
            <person name="Veneault-Fourrey C."/>
            <person name="Kuo A."/>
            <person name="Mondo S."/>
            <person name="Calhoun S."/>
            <person name="Riley R."/>
            <person name="Ohm R."/>
            <person name="LaButti K."/>
            <person name="Andreopoulos B."/>
            <person name="Pangilinan J."/>
            <person name="Nolan M."/>
            <person name="Tritt A."/>
            <person name="Clum A."/>
            <person name="Lipzen A."/>
            <person name="Daum C."/>
            <person name="Barry K."/>
            <person name="Grigoriev I.V."/>
            <person name="Vilgalys R."/>
        </authorList>
    </citation>
    <scope>NUCLEOTIDE SEQUENCE</scope>
    <source>
        <strain evidence="3">PMI_201</strain>
    </source>
</reference>
<feature type="domain" description="CCHC-type" evidence="2">
    <location>
        <begin position="351"/>
        <end position="367"/>
    </location>
</feature>
<feature type="region of interest" description="Disordered" evidence="1">
    <location>
        <begin position="1"/>
        <end position="162"/>
    </location>
</feature>
<sequence>MPDSSDDERDSRTAAAGKKSQNTNNGTEKNLHVEPDEATSSAESHSSESESNSADNHKKSAKSNAPTINWNQGSRNAIRTTLGGRSTLPNPTKPKSAFDSVNDKYFRSRSASISSDEGKEHGSAKNSDRDGYTNGQSKTYFVDDSDASESGEVSEGSESLMLNLRKQGDDNSDLAQAQVDGATDSKPLFVIDSTPNPAYTPGKIPLGGAVGSTHLSEVDDSDGAISQTAAAQLPPQSKAEAFAEFSARYKSAPAVLADLKPKDLEIQARHFFIDSSIHDLDLSMPISCTECLQEGHLALVCPSRECKNCGEWNLHEEQFCPTVRRCQKCREVGHDLKDCKSLLKSSAAETPCDYCGADTHIEYECDKMWKFPRLEPLEGPIKVSISCSYCANKNHLLGDCPLKKIPTTSSTFSIKSYPPSKITNLNVVIGPRKANQMGMQIRGRANNFQPQPQHDDDNSLTLHGPRTHQRPQAGRGKIQFQSGIGQDRNFNGGPPLPRETPPPGPPPFQPRDYRDRDQGYYPRPRSRSPRLPPKPPTAPPKGRGPPSWSGGGARGRGRGRGRDQYRPGRP</sequence>
<feature type="compositionally biased region" description="Pro residues" evidence="1">
    <location>
        <begin position="530"/>
        <end position="543"/>
    </location>
</feature>
<evidence type="ECO:0000313" key="3">
    <source>
        <dbReference type="EMBL" id="KAH8702059.1"/>
    </source>
</evidence>
<evidence type="ECO:0000256" key="1">
    <source>
        <dbReference type="SAM" id="MobiDB-lite"/>
    </source>
</evidence>
<dbReference type="GeneID" id="70244030"/>
<dbReference type="Proteomes" id="UP001201262">
    <property type="component" value="Unassembled WGS sequence"/>
</dbReference>
<dbReference type="SUPFAM" id="SSF57756">
    <property type="entry name" value="Retrovirus zinc finger-like domains"/>
    <property type="match status" value="1"/>
</dbReference>
<proteinExistence type="predicted"/>
<feature type="compositionally biased region" description="Pro residues" evidence="1">
    <location>
        <begin position="494"/>
        <end position="509"/>
    </location>
</feature>